<dbReference type="EMBL" id="CP042304">
    <property type="protein sequence ID" value="QDZ12976.1"/>
    <property type="molecule type" value="Genomic_DNA"/>
</dbReference>
<evidence type="ECO:0000259" key="1">
    <source>
        <dbReference type="Pfam" id="PF13629"/>
    </source>
</evidence>
<protein>
    <submittedName>
        <fullName evidence="2">Pilus assembly protein</fullName>
    </submittedName>
</protein>
<sequence length="180" mass="19020">MGTVKVRLPKINHSRRKCRYRVPVCRNRTMRPMFAAAFALSLSLAASLAPAPAMATDGAPINVNVNMARILRINAAAATVIIGNPGIADVTIQDPQTLILTGKSFGQTNLIVLDNAGNPIADTLIEVVQMQAGVVTVYQGQARTSLACAPICQSVVMMGDDTNFSSEAIASSQLVQQLAN</sequence>
<dbReference type="InterPro" id="IPR032789">
    <property type="entry name" value="T2SS-T3SS_pil_N"/>
</dbReference>
<dbReference type="KEGG" id="dea:FPZ08_20900"/>
<organism evidence="2 3">
    <name type="scientific">Devosia ginsengisoli</name>
    <dbReference type="NCBI Taxonomy" id="400770"/>
    <lineage>
        <taxon>Bacteria</taxon>
        <taxon>Pseudomonadati</taxon>
        <taxon>Pseudomonadota</taxon>
        <taxon>Alphaproteobacteria</taxon>
        <taxon>Hyphomicrobiales</taxon>
        <taxon>Devosiaceae</taxon>
        <taxon>Devosia</taxon>
    </lineage>
</organism>
<keyword evidence="3" id="KW-1185">Reference proteome</keyword>
<feature type="domain" description="Pilus formation protein N-terminal" evidence="1">
    <location>
        <begin position="60"/>
        <end position="127"/>
    </location>
</feature>
<dbReference type="Pfam" id="PF13629">
    <property type="entry name" value="T2SS-T3SS_pil_N"/>
    <property type="match status" value="1"/>
</dbReference>
<name>A0A5B8LY43_9HYPH</name>
<evidence type="ECO:0000313" key="3">
    <source>
        <dbReference type="Proteomes" id="UP000315364"/>
    </source>
</evidence>
<dbReference type="Proteomes" id="UP000315364">
    <property type="component" value="Chromosome"/>
</dbReference>
<evidence type="ECO:0000313" key="2">
    <source>
        <dbReference type="EMBL" id="QDZ12976.1"/>
    </source>
</evidence>
<dbReference type="AlphaFoldDB" id="A0A5B8LY43"/>
<gene>
    <name evidence="2" type="ORF">FPZ08_20900</name>
</gene>
<accession>A0A5B8LY43</accession>
<dbReference type="OrthoDB" id="9815749at2"/>
<reference evidence="2 3" key="1">
    <citation type="submission" date="2019-07" db="EMBL/GenBank/DDBJ databases">
        <title>Full genome sequence of Devosia sp. Gsoil 520.</title>
        <authorList>
            <person name="Im W.-T."/>
        </authorList>
    </citation>
    <scope>NUCLEOTIDE SEQUENCE [LARGE SCALE GENOMIC DNA]</scope>
    <source>
        <strain evidence="2 3">Gsoil 520</strain>
    </source>
</reference>
<proteinExistence type="predicted"/>